<organism evidence="5 6">
    <name type="scientific">Paenibacillus pasadenensis</name>
    <dbReference type="NCBI Taxonomy" id="217090"/>
    <lineage>
        <taxon>Bacteria</taxon>
        <taxon>Bacillati</taxon>
        <taxon>Bacillota</taxon>
        <taxon>Bacilli</taxon>
        <taxon>Bacillales</taxon>
        <taxon>Paenibacillaceae</taxon>
        <taxon>Paenibacillus</taxon>
    </lineage>
</organism>
<comment type="catalytic activity">
    <reaction evidence="4">
        <text>a 2-deoxystreptamine antibiotic + acetyl-CoA = an N(3)-acetyl-2-deoxystreptamine antibiotic + CoA + H(+)</text>
        <dbReference type="Rhea" id="RHEA:12665"/>
        <dbReference type="ChEBI" id="CHEBI:15378"/>
        <dbReference type="ChEBI" id="CHEBI:57287"/>
        <dbReference type="ChEBI" id="CHEBI:57288"/>
        <dbReference type="ChEBI" id="CHEBI:57921"/>
        <dbReference type="ChEBI" id="CHEBI:77452"/>
        <dbReference type="EC" id="2.3.1.81"/>
    </reaction>
</comment>
<dbReference type="Pfam" id="PF02522">
    <property type="entry name" value="Antibiotic_NAT"/>
    <property type="match status" value="1"/>
</dbReference>
<evidence type="ECO:0000256" key="2">
    <source>
        <dbReference type="ARBA" id="ARBA00022679"/>
    </source>
</evidence>
<dbReference type="InterPro" id="IPR028345">
    <property type="entry name" value="Antibiotic_NAT-like"/>
</dbReference>
<dbReference type="InterPro" id="IPR003679">
    <property type="entry name" value="Amioglycoside_AcTrfase"/>
</dbReference>
<evidence type="ECO:0000256" key="3">
    <source>
        <dbReference type="ARBA" id="ARBA00023315"/>
    </source>
</evidence>
<sequence>MDIYAHPPLTKQAIALGLKELGVKEGMTLLVHSSMKSFGRWIPGGSQAVVEALEEAAGASGTIVMPTQTADLSEPSAWSRPPVPESWWPVIRAEMPPFRPDLTPTRAMGAVVEAFRRRDGARRSAHPQVSFAARGPLAEAIALEHPLVPPLGEPSPLGRLYEHGAHVLLLGVGHVNSTSLHLAEHRADWPGKRMNRQGAPMLVQGERRWVEYEELAYDDSDFEAIGEAFEASHPQARRLTIGDCLARLMPMRELVDFAAERMALRGAGSSGPEPSSTSE</sequence>
<dbReference type="RefSeq" id="WP_101808155.1">
    <property type="nucleotide sequence ID" value="NZ_NFEZ01000003.1"/>
</dbReference>
<dbReference type="AlphaFoldDB" id="A0A2N5NB49"/>
<dbReference type="GO" id="GO:0046677">
    <property type="term" value="P:response to antibiotic"/>
    <property type="evidence" value="ECO:0007669"/>
    <property type="project" value="UniProtKB-KW"/>
</dbReference>
<keyword evidence="6" id="KW-1185">Reference proteome</keyword>
<protein>
    <recommendedName>
        <fullName evidence="4">Aminoglycoside N(3)-acetyltransferase</fullName>
        <ecNumber evidence="4">2.3.1.-</ecNumber>
    </recommendedName>
</protein>
<dbReference type="GO" id="GO:0046353">
    <property type="term" value="F:aminoglycoside 3-N-acetyltransferase activity"/>
    <property type="evidence" value="ECO:0007669"/>
    <property type="project" value="UniProtKB-EC"/>
</dbReference>
<evidence type="ECO:0000256" key="4">
    <source>
        <dbReference type="RuleBase" id="RU365031"/>
    </source>
</evidence>
<proteinExistence type="inferred from homology"/>
<dbReference type="PANTHER" id="PTHR11104">
    <property type="entry name" value="AMINOGLYCOSIDE N3-ACETYLTRANSFERASE"/>
    <property type="match status" value="1"/>
</dbReference>
<gene>
    <name evidence="5" type="ORF">B8V81_1777</name>
</gene>
<dbReference type="Proteomes" id="UP000234789">
    <property type="component" value="Unassembled WGS sequence"/>
</dbReference>
<dbReference type="EC" id="2.3.1.-" evidence="4"/>
<dbReference type="SUPFAM" id="SSF110710">
    <property type="entry name" value="TTHA0583/YokD-like"/>
    <property type="match status" value="1"/>
</dbReference>
<name>A0A2N5NB49_9BACL</name>
<evidence type="ECO:0000256" key="1">
    <source>
        <dbReference type="ARBA" id="ARBA00006383"/>
    </source>
</evidence>
<evidence type="ECO:0000313" key="6">
    <source>
        <dbReference type="Proteomes" id="UP000234789"/>
    </source>
</evidence>
<comment type="caution">
    <text evidence="5">The sequence shown here is derived from an EMBL/GenBank/DDBJ whole genome shotgun (WGS) entry which is preliminary data.</text>
</comment>
<reference evidence="5 6" key="1">
    <citation type="submission" date="2017-05" db="EMBL/GenBank/DDBJ databases">
        <title>Functional genome analysis of Paenibacillus pasadenensis strain R16: insights on endophytic life style and antifungal activity.</title>
        <authorList>
            <person name="Passera A."/>
            <person name="Marcolungo L."/>
            <person name="Casati P."/>
            <person name="Brasca M."/>
            <person name="Quaglino F."/>
            <person name="Delledonne M."/>
        </authorList>
    </citation>
    <scope>NUCLEOTIDE SEQUENCE [LARGE SCALE GENOMIC DNA]</scope>
    <source>
        <strain evidence="5 6">R16</strain>
    </source>
</reference>
<evidence type="ECO:0000313" key="5">
    <source>
        <dbReference type="EMBL" id="PLT47553.1"/>
    </source>
</evidence>
<dbReference type="PANTHER" id="PTHR11104:SF0">
    <property type="entry name" value="SPBETA PROPHAGE-DERIVED AMINOGLYCOSIDE N(3')-ACETYLTRANSFERASE-LIKE PROTEIN YOKD"/>
    <property type="match status" value="1"/>
</dbReference>
<keyword evidence="4" id="KW-0046">Antibiotic resistance</keyword>
<keyword evidence="2 4" id="KW-0808">Transferase</keyword>
<comment type="similarity">
    <text evidence="1 4">Belongs to the antibiotic N-acetyltransferase family.</text>
</comment>
<accession>A0A2N5NB49</accession>
<keyword evidence="3 4" id="KW-0012">Acyltransferase</keyword>
<dbReference type="EMBL" id="NFEZ01000003">
    <property type="protein sequence ID" value="PLT47553.1"/>
    <property type="molecule type" value="Genomic_DNA"/>
</dbReference>